<feature type="transmembrane region" description="Helical" evidence="7">
    <location>
        <begin position="756"/>
        <end position="778"/>
    </location>
</feature>
<feature type="transmembrane region" description="Helical" evidence="7">
    <location>
        <begin position="669"/>
        <end position="693"/>
    </location>
</feature>
<feature type="transmembrane region" description="Helical" evidence="7">
    <location>
        <begin position="1142"/>
        <end position="1162"/>
    </location>
</feature>
<dbReference type="InterPro" id="IPR017452">
    <property type="entry name" value="GPCR_Rhodpsn_7TM"/>
</dbReference>
<feature type="domain" description="G-protein coupled receptors family 1 profile" evidence="8">
    <location>
        <begin position="335"/>
        <end position="589"/>
    </location>
</feature>
<feature type="region of interest" description="Disordered" evidence="6">
    <location>
        <begin position="1201"/>
        <end position="1231"/>
    </location>
</feature>
<dbReference type="SUPFAM" id="SSF81321">
    <property type="entry name" value="Family A G protein-coupled receptor-like"/>
    <property type="match status" value="4"/>
</dbReference>
<evidence type="ECO:0000256" key="2">
    <source>
        <dbReference type="ARBA" id="ARBA00022692"/>
    </source>
</evidence>
<feature type="transmembrane region" description="Helical" evidence="7">
    <location>
        <begin position="201"/>
        <end position="227"/>
    </location>
</feature>
<evidence type="ECO:0000313" key="9">
    <source>
        <dbReference type="EMBL" id="RMX41667.1"/>
    </source>
</evidence>
<feature type="compositionally biased region" description="Polar residues" evidence="6">
    <location>
        <begin position="1201"/>
        <end position="1210"/>
    </location>
</feature>
<feature type="transmembrane region" description="Helical" evidence="7">
    <location>
        <begin position="1015"/>
        <end position="1035"/>
    </location>
</feature>
<keyword evidence="2 5" id="KW-0812">Transmembrane</keyword>
<name>A0A3M6TJS8_POCDA</name>
<dbReference type="OrthoDB" id="10042731at2759"/>
<dbReference type="AlphaFoldDB" id="A0A3M6TJS8"/>
<comment type="similarity">
    <text evidence="5">Belongs to the G-protein coupled receptor 1 family.</text>
</comment>
<dbReference type="InterPro" id="IPR000276">
    <property type="entry name" value="GPCR_Rhodpsn"/>
</dbReference>
<feature type="transmembrane region" description="Helical" evidence="7">
    <location>
        <begin position="71"/>
        <end position="94"/>
    </location>
</feature>
<keyword evidence="3 7" id="KW-1133">Transmembrane helix</keyword>
<evidence type="ECO:0000259" key="8">
    <source>
        <dbReference type="PROSITE" id="PS50262"/>
    </source>
</evidence>
<feature type="transmembrane region" description="Helical" evidence="7">
    <location>
        <begin position="114"/>
        <end position="137"/>
    </location>
</feature>
<feature type="transmembrane region" description="Helical" evidence="7">
    <location>
        <begin position="323"/>
        <end position="344"/>
    </location>
</feature>
<feature type="transmembrane region" description="Helical" evidence="7">
    <location>
        <begin position="38"/>
        <end position="59"/>
    </location>
</feature>
<dbReference type="Proteomes" id="UP000275408">
    <property type="component" value="Unassembled WGS sequence"/>
</dbReference>
<accession>A0A3M6TJS8</accession>
<evidence type="ECO:0000256" key="5">
    <source>
        <dbReference type="RuleBase" id="RU000688"/>
    </source>
</evidence>
<gene>
    <name evidence="9" type="ORF">pdam_00015867</name>
</gene>
<feature type="transmembrane region" description="Helical" evidence="7">
    <location>
        <begin position="485"/>
        <end position="511"/>
    </location>
</feature>
<evidence type="ECO:0000313" key="10">
    <source>
        <dbReference type="Proteomes" id="UP000275408"/>
    </source>
</evidence>
<comment type="caution">
    <text evidence="9">The sequence shown here is derived from an EMBL/GenBank/DDBJ whole genome shotgun (WGS) entry which is preliminary data.</text>
</comment>
<keyword evidence="5" id="KW-0297">G-protein coupled receptor</keyword>
<dbReference type="PANTHER" id="PTHR45698">
    <property type="entry name" value="TRACE AMINE-ASSOCIATED RECEPTOR 19N-RELATED"/>
    <property type="match status" value="1"/>
</dbReference>
<keyword evidence="10" id="KW-1185">Reference proteome</keyword>
<reference evidence="9 10" key="1">
    <citation type="journal article" date="2018" name="Sci. Rep.">
        <title>Comparative analysis of the Pocillopora damicornis genome highlights role of immune system in coral evolution.</title>
        <authorList>
            <person name="Cunning R."/>
            <person name="Bay R.A."/>
            <person name="Gillette P."/>
            <person name="Baker A.C."/>
            <person name="Traylor-Knowles N."/>
        </authorList>
    </citation>
    <scope>NUCLEOTIDE SEQUENCE [LARGE SCALE GENOMIC DNA]</scope>
    <source>
        <strain evidence="9">RSMAS</strain>
        <tissue evidence="9">Whole animal</tissue>
    </source>
</reference>
<evidence type="ECO:0000256" key="1">
    <source>
        <dbReference type="ARBA" id="ARBA00004370"/>
    </source>
</evidence>
<sequence length="1231" mass="141971">MNATTNLGTNSSFNESFILASRQHHDKVDYNVNNVYKIIFGSIAFGAFLGNILLCVTICKRRTLLRKTYNMLVLNLAVTDMLTGIFLVVTPDYLIDRKNFPYPTGLGGEIYCRLIGSTYILFIFGKASTSTIMCLAIDRWYSIVKPIRYKTAFSKRRLYLYITLIWASAAITQINELFITTTEDGVCTFVTPFYGERTERILILLHVIITFYIPSIVTWITFGDIWSHMRQPNIRRHLNSHNKATKRLLRMCALAAFFLTLCWLPAETFFILYKFEILKLPFEFYLFTNILAMSNSCLNPWIYCLSNREYRKEFIRLLCCFKVSYGIIGVLAFTSNLVFFVAMNRKKKTLKTCYDILITSLAIADMLTGLFIIVTPNYVIGMSLYSVPGGIAGEIFCRMIFSKFFIFTFGKGSVLTITCLAVERWFVLLKPLHYQKTFSHRKLIKYIRCIWFSCACLQSYKLFYVKYFQHSCFFIPLPLAKSQETAVVIIYVSLTFFLPTFITWAAFLHIFVEIKKSNALKENRGKINKRRLLRMCAIMSLMLTVCWFPTEVCYLINQYGFPILNFGTPFREFTVALALANSFVNPWIYVVSNRKYRRAIMTFLALCHQDNSNNRSDNSTNNSTSSPLAYSFLLRIAFGIIALTAFASNALLCVVIMRNGKMLRSAYNLLIFSLAITDWLTGIFLAVTPNYLIALDSYQAPPGKLGVIFCKIIGSQYFVFLLGKISVFSVTSLALERWYSVVKPIKYKLAFKKRRVLIYLGIIWFICLLSHVFLPFGMTLDKDKLRCIWVSTDYPQKFLAITYTIVTFFIPTTVTWVTYLHISLSSRSFPGRHNKRVSRTRFKLLRMCIIVALLLTLCWFPNQLYFALSTFEFVKLETPFHHFTIVLAMFNSSINPIVYCYTNQQYRRGFKSILCPLFNCFLWKRKRSFTLTHDQGLQSQEGDRNNQAEVFDGINNFPIPSGLAGELFCRIVVSYYLVFTLGIVSVYTITCLSLERWFAVAKPARYRAGFKSYRIYIMVATVWFISFLFNAPHLFEMKLGPENHCEWVSLTTGDVRRGVALIEFLGKFFVPLVITCLSFLSLWVKVRDSPALFQTNRGKAGVRLLRMCAITAVVLAICWFPNQVYYLLFKFDITQMDTAAHQVTVVMCMGNSTLNPFIYCAINPSYRKHFINFLCPWRSGYDAADVISDDKRAHTMRNSNTASGYTQQSFPGARTSRFDDYNSRSASEIRI</sequence>
<feature type="transmembrane region" description="Helical" evidence="7">
    <location>
        <begin position="400"/>
        <end position="422"/>
    </location>
</feature>
<feature type="transmembrane region" description="Helical" evidence="7">
    <location>
        <begin position="843"/>
        <end position="862"/>
    </location>
</feature>
<feature type="transmembrane region" description="Helical" evidence="7">
    <location>
        <begin position="356"/>
        <end position="380"/>
    </location>
</feature>
<evidence type="ECO:0000256" key="4">
    <source>
        <dbReference type="ARBA" id="ARBA00023136"/>
    </source>
</evidence>
<feature type="transmembrane region" description="Helical" evidence="7">
    <location>
        <begin position="158"/>
        <end position="181"/>
    </location>
</feature>
<feature type="transmembrane region" description="Helical" evidence="7">
    <location>
        <begin position="532"/>
        <end position="550"/>
    </location>
</feature>
<dbReference type="Gene3D" id="1.20.1070.10">
    <property type="entry name" value="Rhodopsin 7-helix transmembrane proteins"/>
    <property type="match status" value="4"/>
</dbReference>
<dbReference type="SMART" id="SM01381">
    <property type="entry name" value="7TM_GPCR_Srsx"/>
    <property type="match status" value="1"/>
</dbReference>
<feature type="transmembrane region" description="Helical" evidence="7">
    <location>
        <begin position="973"/>
        <end position="994"/>
    </location>
</feature>
<organism evidence="9 10">
    <name type="scientific">Pocillopora damicornis</name>
    <name type="common">Cauliflower coral</name>
    <name type="synonym">Millepora damicornis</name>
    <dbReference type="NCBI Taxonomy" id="46731"/>
    <lineage>
        <taxon>Eukaryota</taxon>
        <taxon>Metazoa</taxon>
        <taxon>Cnidaria</taxon>
        <taxon>Anthozoa</taxon>
        <taxon>Hexacorallia</taxon>
        <taxon>Scleractinia</taxon>
        <taxon>Astrocoeniina</taxon>
        <taxon>Pocilloporidae</taxon>
        <taxon>Pocillopora</taxon>
    </lineage>
</organism>
<feature type="transmembrane region" description="Helical" evidence="7">
    <location>
        <begin position="1064"/>
        <end position="1084"/>
    </location>
</feature>
<evidence type="ECO:0000256" key="6">
    <source>
        <dbReference type="SAM" id="MobiDB-lite"/>
    </source>
</evidence>
<feature type="transmembrane region" description="Helical" evidence="7">
    <location>
        <begin position="798"/>
        <end position="822"/>
    </location>
</feature>
<keyword evidence="4 7" id="KW-0472">Membrane</keyword>
<feature type="transmembrane region" description="Helical" evidence="7">
    <location>
        <begin position="632"/>
        <end position="657"/>
    </location>
</feature>
<dbReference type="PROSITE" id="PS50262">
    <property type="entry name" value="G_PROTEIN_RECEP_F1_2"/>
    <property type="match status" value="4"/>
</dbReference>
<dbReference type="PANTHER" id="PTHR45698:SF1">
    <property type="entry name" value="TRACE AMINE-ASSOCIATED RECEPTOR 13C-LIKE"/>
    <property type="match status" value="1"/>
</dbReference>
<dbReference type="Pfam" id="PF00001">
    <property type="entry name" value="7tm_1"/>
    <property type="match status" value="4"/>
</dbReference>
<proteinExistence type="inferred from homology"/>
<feature type="transmembrane region" description="Helical" evidence="7">
    <location>
        <begin position="248"/>
        <end position="273"/>
    </location>
</feature>
<dbReference type="GO" id="GO:0016020">
    <property type="term" value="C:membrane"/>
    <property type="evidence" value="ECO:0007669"/>
    <property type="project" value="UniProtKB-SubCell"/>
</dbReference>
<dbReference type="PROSITE" id="PS00237">
    <property type="entry name" value="G_PROTEIN_RECEP_F1_1"/>
    <property type="match status" value="4"/>
</dbReference>
<feature type="transmembrane region" description="Helical" evidence="7">
    <location>
        <begin position="1104"/>
        <end position="1122"/>
    </location>
</feature>
<evidence type="ECO:0000256" key="3">
    <source>
        <dbReference type="ARBA" id="ARBA00022989"/>
    </source>
</evidence>
<dbReference type="PRINTS" id="PR00237">
    <property type="entry name" value="GPCRRHODOPSN"/>
</dbReference>
<keyword evidence="5" id="KW-0675">Receptor</keyword>
<dbReference type="EMBL" id="RCHS01003461">
    <property type="protein sequence ID" value="RMX41667.1"/>
    <property type="molecule type" value="Genomic_DNA"/>
</dbReference>
<feature type="domain" description="G-protein coupled receptors family 1 profile" evidence="8">
    <location>
        <begin position="50"/>
        <end position="303"/>
    </location>
</feature>
<feature type="compositionally biased region" description="Basic and acidic residues" evidence="6">
    <location>
        <begin position="1216"/>
        <end position="1231"/>
    </location>
</feature>
<dbReference type="CDD" id="cd00637">
    <property type="entry name" value="7tm_classA_rhodopsin-like"/>
    <property type="match status" value="4"/>
</dbReference>
<comment type="subcellular location">
    <subcellularLocation>
        <location evidence="1">Membrane</location>
    </subcellularLocation>
</comment>
<dbReference type="GO" id="GO:0004930">
    <property type="term" value="F:G protein-coupled receptor activity"/>
    <property type="evidence" value="ECO:0007669"/>
    <property type="project" value="UniProtKB-KW"/>
</dbReference>
<feature type="transmembrane region" description="Helical" evidence="7">
    <location>
        <begin position="713"/>
        <end position="735"/>
    </location>
</feature>
<feature type="domain" description="G-protein coupled receptors family 1 profile" evidence="8">
    <location>
        <begin position="984"/>
        <end position="1159"/>
    </location>
</feature>
<evidence type="ECO:0000256" key="7">
    <source>
        <dbReference type="SAM" id="Phobius"/>
    </source>
</evidence>
<feature type="domain" description="G-protein coupled receptors family 1 profile" evidence="8">
    <location>
        <begin position="648"/>
        <end position="899"/>
    </location>
</feature>
<keyword evidence="5" id="KW-0807">Transducer</keyword>
<protein>
    <recommendedName>
        <fullName evidence="8">G-protein coupled receptors family 1 profile domain-containing protein</fullName>
    </recommendedName>
</protein>